<name>A0AAX3ZKY6_STRRO</name>
<dbReference type="RefSeq" id="WP_260612751.1">
    <property type="nucleotide sequence ID" value="NZ_CP121271.1"/>
</dbReference>
<dbReference type="EMBL" id="CP121271">
    <property type="protein sequence ID" value="WMC87881.1"/>
    <property type="molecule type" value="Genomic_DNA"/>
</dbReference>
<reference evidence="1" key="1">
    <citation type="submission" date="2023-03" db="EMBL/GenBank/DDBJ databases">
        <title>Borrelidin-producing and root-colonizing Streptomyces rochei is a potent biopesticide for soil-borne oomycete-caused plant diseases.</title>
        <authorList>
            <person name="Zhou D."/>
            <person name="Wang X."/>
            <person name="Navarro-Munoz J.C."/>
            <person name="Li W."/>
            <person name="Li J."/>
            <person name="Jiu M."/>
            <person name="Deng S."/>
            <person name="Ye Y."/>
            <person name="Daly P."/>
            <person name="Wei L."/>
        </authorList>
    </citation>
    <scope>NUCLEOTIDE SEQUENCE</scope>
    <source>
        <strain evidence="1">JK1</strain>
    </source>
</reference>
<evidence type="ECO:0000313" key="2">
    <source>
        <dbReference type="Proteomes" id="UP001231701"/>
    </source>
</evidence>
<protein>
    <submittedName>
        <fullName evidence="1">Uncharacterized protein</fullName>
    </submittedName>
</protein>
<dbReference type="Proteomes" id="UP001231701">
    <property type="component" value="Chromosome"/>
</dbReference>
<evidence type="ECO:0000313" key="1">
    <source>
        <dbReference type="EMBL" id="WMC87881.1"/>
    </source>
</evidence>
<organism evidence="1 2">
    <name type="scientific">Streptomyces rochei</name>
    <name type="common">Streptomyces parvullus</name>
    <dbReference type="NCBI Taxonomy" id="1928"/>
    <lineage>
        <taxon>Bacteria</taxon>
        <taxon>Bacillati</taxon>
        <taxon>Actinomycetota</taxon>
        <taxon>Actinomycetes</taxon>
        <taxon>Kitasatosporales</taxon>
        <taxon>Streptomycetaceae</taxon>
        <taxon>Streptomyces</taxon>
        <taxon>Streptomyces rochei group</taxon>
    </lineage>
</organism>
<proteinExistence type="predicted"/>
<gene>
    <name evidence="1" type="ORF">P7W03_20935</name>
</gene>
<dbReference type="AlphaFoldDB" id="A0AAX3ZKY6"/>
<dbReference type="GeneID" id="90944545"/>
<sequence length="141" mass="15550">MEFARGGRTVRSVGFFTELAPGWGFPAEGSLAEAVREFGEADESRVVSYLRGGTWIWAEMGAERDVLDPEGPTLVSAGSLCTDGVWVWREDLSYYLATYHLALPDAFVARVRELAYSPPVVPESRLFEIATRDLGISMDQA</sequence>
<accession>A0AAX3ZKY6</accession>